<evidence type="ECO:0000313" key="3">
    <source>
        <dbReference type="EMBL" id="SDD27578.1"/>
    </source>
</evidence>
<evidence type="ECO:0000256" key="2">
    <source>
        <dbReference type="SAM" id="SignalP"/>
    </source>
</evidence>
<evidence type="ECO:0000256" key="1">
    <source>
        <dbReference type="SAM" id="Phobius"/>
    </source>
</evidence>
<keyword evidence="1" id="KW-0812">Transmembrane</keyword>
<keyword evidence="4" id="KW-1185">Reference proteome</keyword>
<evidence type="ECO:0000313" key="4">
    <source>
        <dbReference type="Proteomes" id="UP000198757"/>
    </source>
</evidence>
<dbReference type="AlphaFoldDB" id="A0A1G6TES1"/>
<keyword evidence="1" id="KW-0472">Membrane</keyword>
<gene>
    <name evidence="3" type="ORF">SAMN04487894_107191</name>
</gene>
<proteinExistence type="predicted"/>
<dbReference type="RefSeq" id="WP_090390798.1">
    <property type="nucleotide sequence ID" value="NZ_FMZO01000007.1"/>
</dbReference>
<organism evidence="3 4">
    <name type="scientific">Niabella drilacis (strain DSM 25811 / CCM 8410 / CCUG 62505 / LMG 26954 / E90)</name>
    <dbReference type="NCBI Taxonomy" id="1285928"/>
    <lineage>
        <taxon>Bacteria</taxon>
        <taxon>Pseudomonadati</taxon>
        <taxon>Bacteroidota</taxon>
        <taxon>Chitinophagia</taxon>
        <taxon>Chitinophagales</taxon>
        <taxon>Chitinophagaceae</taxon>
        <taxon>Niabella</taxon>
    </lineage>
</organism>
<feature type="chain" id="PRO_5011454978" evidence="2">
    <location>
        <begin position="19"/>
        <end position="832"/>
    </location>
</feature>
<keyword evidence="2" id="KW-0732">Signal</keyword>
<sequence length="832" mass="88331">MKKLILLIAISWWALLVANGQNTWKGTVDNNWFNAQNWSLGHAPVAAENVVLPANYINYPSLPSSPSVSIGALDIWGKFYINKSSLTISKLTTHPGAEIHASSSFEQNYVQGFLISNGFGANLTSTLQNTTIYGAVSFTADHGTLTEGNNIYTANAGEQSNIWFQSRYDPAAKLMLGNAGPSRYDGNLWINLLNSGTCSVRNFSVAGNFIFSAADMSMIEIAGNPNAVTVAGTVYINIKHTYGDTPRRPTISITDFSNGATASPENISISAVSNILFANNKLNIHKADIADLIGSDASFTNNTFNTDTFNIADNSNNTGNWMLQGNTFKGHFSFTKNGNGRAYAYSNRFNGTLAITQNGSGNFTTSGNIVSGSAVIKMPGNGTLSPPGDYDLNNYGPDQFAGDLTLTASNTGHIGLSGTGIGGDLKLYGNNTSVNNIVFNGNGDSHLYSDHGPVAFSALTIAKTAETGKLILDVPVNLFSTGGFLIPLAKVNFTKGQIISSKTAPFTFLGRNIIPPVASAASHVVGPVIKTDEPYIDNTTSFTFPVGSDAKYYPLTISGEQISAGDQFTAEYISQNPTAAGYDVTKMATTLKGVATTGYWLISRDAGTTNVTATFTFNAAPGTITNLGKLRVAHWNGSLWEDLGNGAAAWIDSANGIGRITTAAPITSFSPFAIATTNAAANVLPVTFTTLSAIYKNGHIEVSWVTAGETNCAYYDIEVSTDGTKFTKAGTVTSKAPGGNAAADLEYNFSFTPAAMALSGLILLPFFFAFSNKKRPVFIPALMIIICVMIGFAACRKEKEMLPTGAMRLFIRIAQVDKDGAVHYSKIIKAVE</sequence>
<feature type="transmembrane region" description="Helical" evidence="1">
    <location>
        <begin position="777"/>
        <end position="794"/>
    </location>
</feature>
<dbReference type="Proteomes" id="UP000198757">
    <property type="component" value="Unassembled WGS sequence"/>
</dbReference>
<accession>A0A1G6TES1</accession>
<feature type="signal peptide" evidence="2">
    <location>
        <begin position="1"/>
        <end position="18"/>
    </location>
</feature>
<protein>
    <submittedName>
        <fullName evidence="3">Uncharacterized protein</fullName>
    </submittedName>
</protein>
<feature type="transmembrane region" description="Helical" evidence="1">
    <location>
        <begin position="751"/>
        <end position="770"/>
    </location>
</feature>
<dbReference type="OrthoDB" id="602836at2"/>
<dbReference type="EMBL" id="FMZO01000007">
    <property type="protein sequence ID" value="SDD27578.1"/>
    <property type="molecule type" value="Genomic_DNA"/>
</dbReference>
<keyword evidence="1" id="KW-1133">Transmembrane helix</keyword>
<reference evidence="4" key="1">
    <citation type="submission" date="2016-10" db="EMBL/GenBank/DDBJ databases">
        <authorList>
            <person name="Varghese N."/>
            <person name="Submissions S."/>
        </authorList>
    </citation>
    <scope>NUCLEOTIDE SEQUENCE [LARGE SCALE GENOMIC DNA]</scope>
    <source>
        <strain evidence="4">DSM 25811 / CCM 8410 / LMG 26954 / E90</strain>
    </source>
</reference>
<name>A0A1G6TES1_NIADE</name>
<dbReference type="STRING" id="1285928.SAMN04487894_107191"/>